<comment type="caution">
    <text evidence="2">The sequence shown here is derived from an EMBL/GenBank/DDBJ whole genome shotgun (WGS) entry which is preliminary data.</text>
</comment>
<dbReference type="Proteomes" id="UP001519641">
    <property type="component" value="Unassembled WGS sequence"/>
</dbReference>
<reference evidence="2 3" key="1">
    <citation type="submission" date="2021-05" db="EMBL/GenBank/DDBJ databases">
        <title>Whole genome sequence of Curtobacterium flaccumfaciens pv. flaccumfaciens strain CFBP 8819.</title>
        <authorList>
            <person name="Osdaghi E."/>
            <person name="Taghouti G."/>
            <person name="Portier P."/>
            <person name="Fazliarab A."/>
            <person name="Taghavi S.M."/>
            <person name="Briand M."/>
            <person name="Le-Saux M."/>
            <person name="Jacques M.-A."/>
        </authorList>
    </citation>
    <scope>NUCLEOTIDE SEQUENCE [LARGE SCALE GENOMIC DNA]</scope>
    <source>
        <strain evidence="2 3">CFBP 8819</strain>
    </source>
</reference>
<evidence type="ECO:0000313" key="2">
    <source>
        <dbReference type="EMBL" id="MBT1588822.1"/>
    </source>
</evidence>
<feature type="transmembrane region" description="Helical" evidence="1">
    <location>
        <begin position="28"/>
        <end position="45"/>
    </location>
</feature>
<evidence type="ECO:0000256" key="1">
    <source>
        <dbReference type="SAM" id="Phobius"/>
    </source>
</evidence>
<dbReference type="RefSeq" id="WP_214545160.1">
    <property type="nucleotide sequence ID" value="NZ_JAHEWS010000022.1"/>
</dbReference>
<protein>
    <submittedName>
        <fullName evidence="2">Uncharacterized protein</fullName>
    </submittedName>
</protein>
<organism evidence="2 3">
    <name type="scientific">Curtobacterium aurantiacum</name>
    <dbReference type="NCBI Taxonomy" id="3236919"/>
    <lineage>
        <taxon>Bacteria</taxon>
        <taxon>Bacillati</taxon>
        <taxon>Actinomycetota</taxon>
        <taxon>Actinomycetes</taxon>
        <taxon>Micrococcales</taxon>
        <taxon>Microbacteriaceae</taxon>
        <taxon>Curtobacterium</taxon>
    </lineage>
</organism>
<feature type="transmembrane region" description="Helical" evidence="1">
    <location>
        <begin position="57"/>
        <end position="76"/>
    </location>
</feature>
<dbReference type="EMBL" id="JAHEWS010000022">
    <property type="protein sequence ID" value="MBT1588822.1"/>
    <property type="molecule type" value="Genomic_DNA"/>
</dbReference>
<keyword evidence="1" id="KW-0812">Transmembrane</keyword>
<keyword evidence="3" id="KW-1185">Reference proteome</keyword>
<name>A0ABS5VI93_9MICO</name>
<keyword evidence="1" id="KW-0472">Membrane</keyword>
<keyword evidence="1" id="KW-1133">Transmembrane helix</keyword>
<accession>A0ABS5VI93</accession>
<gene>
    <name evidence="2" type="ORF">KK097_13475</name>
</gene>
<proteinExistence type="predicted"/>
<sequence>MITPLFVGLLVGFALATAGEFTDRWASRLLRLLPIVLWFGWLVSVMPNGVSDGELRLLGVGMFGLLTGMFLAWASFGHRARR</sequence>
<evidence type="ECO:0000313" key="3">
    <source>
        <dbReference type="Proteomes" id="UP001519641"/>
    </source>
</evidence>